<protein>
    <submittedName>
        <fullName evidence="10">TOMM20-like protein 1 isoform X1</fullName>
    </submittedName>
</protein>
<keyword evidence="4" id="KW-1000">Mitochondrion outer membrane</keyword>
<evidence type="ECO:0000256" key="3">
    <source>
        <dbReference type="ARBA" id="ARBA00022692"/>
    </source>
</evidence>
<evidence type="ECO:0000256" key="7">
    <source>
        <dbReference type="ARBA" id="ARBA00023136"/>
    </source>
</evidence>
<dbReference type="RefSeq" id="XP_070325515.1">
    <property type="nucleotide sequence ID" value="XM_070469414.1"/>
</dbReference>
<evidence type="ECO:0000256" key="4">
    <source>
        <dbReference type="ARBA" id="ARBA00022787"/>
    </source>
</evidence>
<name>A0ABM4ICH1_ODOVR</name>
<feature type="compositionally biased region" description="Low complexity" evidence="8">
    <location>
        <begin position="46"/>
        <end position="67"/>
    </location>
</feature>
<dbReference type="PRINTS" id="PR00351">
    <property type="entry name" value="OM20RECEPTOR"/>
</dbReference>
<dbReference type="InterPro" id="IPR002056">
    <property type="entry name" value="MAS20"/>
</dbReference>
<reference evidence="10" key="2">
    <citation type="submission" date="2025-08" db="UniProtKB">
        <authorList>
            <consortium name="RefSeq"/>
        </authorList>
    </citation>
    <scope>IDENTIFICATION</scope>
    <source>
        <tissue evidence="10">Tongue muscle</tissue>
    </source>
</reference>
<evidence type="ECO:0000256" key="5">
    <source>
        <dbReference type="ARBA" id="ARBA00022989"/>
    </source>
</evidence>
<evidence type="ECO:0000256" key="6">
    <source>
        <dbReference type="ARBA" id="ARBA00023128"/>
    </source>
</evidence>
<dbReference type="Pfam" id="PF02064">
    <property type="entry name" value="MAS20"/>
    <property type="match status" value="1"/>
</dbReference>
<dbReference type="PANTHER" id="PTHR12430">
    <property type="entry name" value="MITOCHONDRIAL IMPORT RECEPTOR SUBUNIT TOM20"/>
    <property type="match status" value="1"/>
</dbReference>
<dbReference type="Proteomes" id="UP001652640">
    <property type="component" value="Chromosome 6"/>
</dbReference>
<dbReference type="Gene3D" id="1.20.960.10">
    <property type="entry name" value="Mitochondrial outer membrane translocase complex, subunit Tom20 domain"/>
    <property type="match status" value="1"/>
</dbReference>
<dbReference type="GeneID" id="139035652"/>
<proteinExistence type="inferred from homology"/>
<evidence type="ECO:0000313" key="9">
    <source>
        <dbReference type="Proteomes" id="UP001652640"/>
    </source>
</evidence>
<keyword evidence="5" id="KW-1133">Transmembrane helix</keyword>
<reference evidence="9" key="1">
    <citation type="journal article" date="2022" name="J. Hered.">
        <title>A De Novo Chromosome-Level Genome Assembly of the White-Tailed Deer, Odocoileus Virginianus.</title>
        <authorList>
            <person name="London E.W."/>
            <person name="Roca A.L."/>
            <person name="Novakofski J.E."/>
            <person name="Mateus-Pinilla N.E."/>
        </authorList>
    </citation>
    <scope>NUCLEOTIDE SEQUENCE [LARGE SCALE GENOMIC DNA]</scope>
</reference>
<feature type="region of interest" description="Disordered" evidence="8">
    <location>
        <begin position="1"/>
        <end position="67"/>
    </location>
</feature>
<dbReference type="InterPro" id="IPR022422">
    <property type="entry name" value="MAS20_rcpt_metazoan"/>
</dbReference>
<comment type="subcellular location">
    <subcellularLocation>
        <location evidence="1">Mitochondrion outer membrane</location>
        <topology evidence="1">Single-pass membrane protein</topology>
    </subcellularLocation>
</comment>
<comment type="similarity">
    <text evidence="2">Belongs to the Tom20 family.</text>
</comment>
<dbReference type="InterPro" id="IPR023392">
    <property type="entry name" value="Tom20_dom_sf"/>
</dbReference>
<accession>A0ABM4ICH1</accession>
<organism evidence="9 10">
    <name type="scientific">Odocoileus virginianus</name>
    <name type="common">White-tailed deer</name>
    <dbReference type="NCBI Taxonomy" id="9874"/>
    <lineage>
        <taxon>Eukaryota</taxon>
        <taxon>Metazoa</taxon>
        <taxon>Chordata</taxon>
        <taxon>Craniata</taxon>
        <taxon>Vertebrata</taxon>
        <taxon>Euteleostomi</taxon>
        <taxon>Mammalia</taxon>
        <taxon>Eutheria</taxon>
        <taxon>Laurasiatheria</taxon>
        <taxon>Artiodactyla</taxon>
        <taxon>Ruminantia</taxon>
        <taxon>Pecora</taxon>
        <taxon>Cervidae</taxon>
        <taxon>Odocoileinae</taxon>
        <taxon>Odocoileus</taxon>
    </lineage>
</organism>
<dbReference type="PANTHER" id="PTHR12430:SF1">
    <property type="entry name" value="TOMM20-LIKE PROTEIN 1"/>
    <property type="match status" value="1"/>
</dbReference>
<keyword evidence="9" id="KW-1185">Reference proteome</keyword>
<dbReference type="SUPFAM" id="SSF47157">
    <property type="entry name" value="Mitochondrial import receptor subunit Tom20"/>
    <property type="match status" value="1"/>
</dbReference>
<dbReference type="PRINTS" id="PR01989">
    <property type="entry name" value="EUOM20RECPTR"/>
</dbReference>
<evidence type="ECO:0000256" key="1">
    <source>
        <dbReference type="ARBA" id="ARBA00004572"/>
    </source>
</evidence>
<gene>
    <name evidence="10" type="primary">TOMM20L</name>
</gene>
<keyword evidence="3" id="KW-0812">Transmembrane</keyword>
<sequence length="167" mass="18141">MGAAPTLPAGWPAGSPRSLARAQRSVRGTPAAGCLASARSSASWRPVAPSPSSATASTSTGAGVATPRSSAAYGKLWDPAKNEKLQEFFLQEVRMGELWLSRGEHRMGVEHLSNALLVCGQPQELLKVFKHTLPPKVFEMLLHKIPLICQQFEADMNEQEYLEDDRD</sequence>
<evidence type="ECO:0000256" key="2">
    <source>
        <dbReference type="ARBA" id="ARBA00005792"/>
    </source>
</evidence>
<keyword evidence="6" id="KW-0496">Mitochondrion</keyword>
<evidence type="ECO:0000256" key="8">
    <source>
        <dbReference type="SAM" id="MobiDB-lite"/>
    </source>
</evidence>
<keyword evidence="7" id="KW-0472">Membrane</keyword>
<evidence type="ECO:0000313" key="10">
    <source>
        <dbReference type="RefSeq" id="XP_070325515.1"/>
    </source>
</evidence>